<evidence type="ECO:0000313" key="19">
    <source>
        <dbReference type="Proteomes" id="UP000233524"/>
    </source>
</evidence>
<dbReference type="InterPro" id="IPR017923">
    <property type="entry name" value="TFIIS_N"/>
</dbReference>
<dbReference type="GO" id="GO:0031564">
    <property type="term" value="P:transcription antitermination"/>
    <property type="evidence" value="ECO:0007669"/>
    <property type="project" value="TreeGrafter"/>
</dbReference>
<evidence type="ECO:0000259" key="17">
    <source>
        <dbReference type="PROSITE" id="PS51321"/>
    </source>
</evidence>
<evidence type="ECO:0000256" key="7">
    <source>
        <dbReference type="ARBA" id="ARBA00023125"/>
    </source>
</evidence>
<feature type="domain" description="TFIIS-type" evidence="15">
    <location>
        <begin position="272"/>
        <end position="312"/>
    </location>
</feature>
<feature type="region of interest" description="Disordered" evidence="14">
    <location>
        <begin position="117"/>
        <end position="150"/>
    </location>
</feature>
<reference evidence="18 19" key="1">
    <citation type="journal article" date="2017" name="G3 (Bethesda)">
        <title>First Draft Genome Sequence of the Pathogenic Fungus Lomentospora prolificans (Formerly Scedosporium prolificans).</title>
        <authorList>
            <person name="Luo R."/>
            <person name="Zimin A."/>
            <person name="Workman R."/>
            <person name="Fan Y."/>
            <person name="Pertea G."/>
            <person name="Grossman N."/>
            <person name="Wear M.P."/>
            <person name="Jia B."/>
            <person name="Miller H."/>
            <person name="Casadevall A."/>
            <person name="Timp W."/>
            <person name="Zhang S.X."/>
            <person name="Salzberg S.L."/>
        </authorList>
    </citation>
    <scope>NUCLEOTIDE SEQUENCE [LARGE SCALE GENOMIC DNA]</scope>
    <source>
        <strain evidence="18 19">JHH-5317</strain>
    </source>
</reference>
<dbReference type="GO" id="GO:0001139">
    <property type="term" value="F:RNA polymerase II complex recruiting activity"/>
    <property type="evidence" value="ECO:0007669"/>
    <property type="project" value="TreeGrafter"/>
</dbReference>
<evidence type="ECO:0000259" key="16">
    <source>
        <dbReference type="PROSITE" id="PS51319"/>
    </source>
</evidence>
<gene>
    <name evidence="18" type="ORF">jhhlp_004568</name>
</gene>
<evidence type="ECO:0000256" key="1">
    <source>
        <dbReference type="ARBA" id="ARBA00004123"/>
    </source>
</evidence>
<dbReference type="NCBIfam" id="TIGR01385">
    <property type="entry name" value="TFSII"/>
    <property type="match status" value="1"/>
</dbReference>
<feature type="domain" description="TFIIS central" evidence="17">
    <location>
        <begin position="153"/>
        <end position="269"/>
    </location>
</feature>
<evidence type="ECO:0000256" key="10">
    <source>
        <dbReference type="ARBA" id="ARBA00025408"/>
    </source>
</evidence>
<dbReference type="Gene3D" id="2.20.25.10">
    <property type="match status" value="1"/>
</dbReference>
<dbReference type="AlphaFoldDB" id="A0A2N3NBY1"/>
<evidence type="ECO:0000256" key="13">
    <source>
        <dbReference type="RuleBase" id="RU368078"/>
    </source>
</evidence>
<dbReference type="InterPro" id="IPR001222">
    <property type="entry name" value="Znf_TFIIS"/>
</dbReference>
<organism evidence="18 19">
    <name type="scientific">Lomentospora prolificans</name>
    <dbReference type="NCBI Taxonomy" id="41688"/>
    <lineage>
        <taxon>Eukaryota</taxon>
        <taxon>Fungi</taxon>
        <taxon>Dikarya</taxon>
        <taxon>Ascomycota</taxon>
        <taxon>Pezizomycotina</taxon>
        <taxon>Sordariomycetes</taxon>
        <taxon>Hypocreomycetidae</taxon>
        <taxon>Microascales</taxon>
        <taxon>Microascaceae</taxon>
        <taxon>Lomentospora</taxon>
    </lineage>
</organism>
<dbReference type="InterPro" id="IPR003618">
    <property type="entry name" value="TFIIS_cen_dom"/>
</dbReference>
<dbReference type="PROSITE" id="PS51133">
    <property type="entry name" value="ZF_TFIIS_2"/>
    <property type="match status" value="1"/>
</dbReference>
<evidence type="ECO:0000256" key="5">
    <source>
        <dbReference type="ARBA" id="ARBA00022833"/>
    </source>
</evidence>
<evidence type="ECO:0000256" key="4">
    <source>
        <dbReference type="ARBA" id="ARBA00022771"/>
    </source>
</evidence>
<dbReference type="InterPro" id="IPR036575">
    <property type="entry name" value="TFIIS_cen_dom_sf"/>
</dbReference>
<dbReference type="SUPFAM" id="SSF47676">
    <property type="entry name" value="Conserved domain common to transcription factors TFIIS, elongin A, CRSP70"/>
    <property type="match status" value="1"/>
</dbReference>
<comment type="similarity">
    <text evidence="2 13">Belongs to the TFS-II family.</text>
</comment>
<dbReference type="InterPro" id="IPR035441">
    <property type="entry name" value="TFIIS/LEDGF_dom_sf"/>
</dbReference>
<dbReference type="Pfam" id="PF08711">
    <property type="entry name" value="Med26"/>
    <property type="match status" value="1"/>
</dbReference>
<dbReference type="InParanoid" id="A0A2N3NBY1"/>
<evidence type="ECO:0000313" key="18">
    <source>
        <dbReference type="EMBL" id="PKS09945.1"/>
    </source>
</evidence>
<dbReference type="Proteomes" id="UP000233524">
    <property type="component" value="Unassembled WGS sequence"/>
</dbReference>
<dbReference type="CDD" id="cd13749">
    <property type="entry name" value="Zn-ribbon_TFIIS"/>
    <property type="match status" value="1"/>
</dbReference>
<dbReference type="PROSITE" id="PS51319">
    <property type="entry name" value="TFIIS_N"/>
    <property type="match status" value="1"/>
</dbReference>
<dbReference type="FunFam" id="1.10.472.30:FF:000003">
    <property type="entry name" value="Transcription elongation factor S-II"/>
    <property type="match status" value="1"/>
</dbReference>
<proteinExistence type="inferred from homology"/>
<keyword evidence="3 13" id="KW-0479">Metal-binding</keyword>
<evidence type="ECO:0000256" key="8">
    <source>
        <dbReference type="ARBA" id="ARBA00023163"/>
    </source>
</evidence>
<sequence length="364" mass="40089">MMDQRELEARVKALNKSISANEPASNALSLLKTLRDDAAPTEEMLRATKAGVLVGKLRSHQNKEIAGAATQLVAKWRKLVEQEKASKAKLAKSGTPASSASPKPAAASTSVAAAAAAASSSAPSGAPRTYQGDPEKRRAETDKVDTNRTKSDTRNNCIKLLYNGLAYRSTEHQDAVLAKAVAVEDAAYRLFGSDEKNKEYAKKIRSLFQNLKNKTNAELGRRVMAGDIAPDKFVTLSDAELLSAEQRKTNELYEKENMKKAQVPMAEKSVSSEFKCARCGEKKVSYSQAQTRSADEPMTTFCECTICGHRWKAMRDDHDADDPRRVRHAVAPFGFTFIYLFFCSLPLSSPDGFYCKEFRQDMVP</sequence>
<evidence type="ECO:0000259" key="15">
    <source>
        <dbReference type="PROSITE" id="PS51133"/>
    </source>
</evidence>
<dbReference type="InterPro" id="IPR003617">
    <property type="entry name" value="TFIIS/CRSP70_N_sub"/>
</dbReference>
<dbReference type="Gene3D" id="1.20.930.10">
    <property type="entry name" value="Conserved domain common to transcription factors TFIIS, elongin A, CRSP70"/>
    <property type="match status" value="1"/>
</dbReference>
<feature type="compositionally biased region" description="Basic and acidic residues" evidence="14">
    <location>
        <begin position="133"/>
        <end position="150"/>
    </location>
</feature>
<dbReference type="GO" id="GO:0006362">
    <property type="term" value="P:transcription elongation by RNA polymerase I"/>
    <property type="evidence" value="ECO:0007669"/>
    <property type="project" value="TreeGrafter"/>
</dbReference>
<dbReference type="SUPFAM" id="SSF46942">
    <property type="entry name" value="Elongation factor TFIIS domain 2"/>
    <property type="match status" value="1"/>
</dbReference>
<dbReference type="VEuPathDB" id="FungiDB:jhhlp_004568"/>
<dbReference type="SMART" id="SM00440">
    <property type="entry name" value="ZnF_C2C2"/>
    <property type="match status" value="1"/>
</dbReference>
<dbReference type="PANTHER" id="PTHR11477">
    <property type="entry name" value="TRANSCRIPTION FACTOR S-II ZINC FINGER DOMAIN-CONTAINING PROTEIN"/>
    <property type="match status" value="1"/>
</dbReference>
<dbReference type="InterPro" id="IPR006289">
    <property type="entry name" value="TFSII"/>
</dbReference>
<dbReference type="PANTHER" id="PTHR11477:SF0">
    <property type="entry name" value="IP08861P-RELATED"/>
    <property type="match status" value="1"/>
</dbReference>
<dbReference type="FunCoup" id="A0A2N3NBY1">
    <property type="interactions" value="919"/>
</dbReference>
<evidence type="ECO:0000256" key="12">
    <source>
        <dbReference type="PROSITE-ProRule" id="PRU00649"/>
    </source>
</evidence>
<dbReference type="GO" id="GO:0008270">
    <property type="term" value="F:zinc ion binding"/>
    <property type="evidence" value="ECO:0007669"/>
    <property type="project" value="UniProtKB-UniRule"/>
</dbReference>
<feature type="compositionally biased region" description="Low complexity" evidence="14">
    <location>
        <begin position="117"/>
        <end position="127"/>
    </location>
</feature>
<dbReference type="STRING" id="41688.A0A2N3NBY1"/>
<dbReference type="EMBL" id="NLAX01000010">
    <property type="protein sequence ID" value="PKS09945.1"/>
    <property type="molecule type" value="Genomic_DNA"/>
</dbReference>
<keyword evidence="6 13" id="KW-0805">Transcription regulation</keyword>
<keyword evidence="9 12" id="KW-0539">Nucleus</keyword>
<keyword evidence="7 13" id="KW-0238">DNA-binding</keyword>
<evidence type="ECO:0000256" key="2">
    <source>
        <dbReference type="ARBA" id="ARBA00009647"/>
    </source>
</evidence>
<evidence type="ECO:0000256" key="3">
    <source>
        <dbReference type="ARBA" id="ARBA00022723"/>
    </source>
</evidence>
<comment type="subcellular location">
    <subcellularLocation>
        <location evidence="1 12 13">Nucleus</location>
    </subcellularLocation>
</comment>
<dbReference type="GO" id="GO:0006368">
    <property type="term" value="P:transcription elongation by RNA polymerase II"/>
    <property type="evidence" value="ECO:0007669"/>
    <property type="project" value="InterPro"/>
</dbReference>
<accession>A0A2N3NBY1</accession>
<keyword evidence="5 13" id="KW-0862">Zinc</keyword>
<evidence type="ECO:0000256" key="9">
    <source>
        <dbReference type="ARBA" id="ARBA00023242"/>
    </source>
</evidence>
<dbReference type="Pfam" id="PF01096">
    <property type="entry name" value="Zn_ribbon_TFIIS"/>
    <property type="match status" value="1"/>
</dbReference>
<dbReference type="SMART" id="SM00509">
    <property type="entry name" value="TFS2N"/>
    <property type="match status" value="1"/>
</dbReference>
<dbReference type="GO" id="GO:0005634">
    <property type="term" value="C:nucleus"/>
    <property type="evidence" value="ECO:0007669"/>
    <property type="project" value="UniProtKB-SubCell"/>
</dbReference>
<protein>
    <recommendedName>
        <fullName evidence="13">Transcription elongation factor</fullName>
    </recommendedName>
</protein>
<dbReference type="GO" id="GO:0031440">
    <property type="term" value="P:regulation of mRNA 3'-end processing"/>
    <property type="evidence" value="ECO:0007669"/>
    <property type="project" value="TreeGrafter"/>
</dbReference>
<evidence type="ECO:0000256" key="6">
    <source>
        <dbReference type="ARBA" id="ARBA00023015"/>
    </source>
</evidence>
<dbReference type="PROSITE" id="PS00466">
    <property type="entry name" value="ZF_TFIIS_1"/>
    <property type="match status" value="1"/>
</dbReference>
<keyword evidence="4 11" id="KW-0863">Zinc-finger</keyword>
<keyword evidence="19" id="KW-1185">Reference proteome</keyword>
<dbReference type="Pfam" id="PF07500">
    <property type="entry name" value="TFIIS_M"/>
    <property type="match status" value="1"/>
</dbReference>
<comment type="caution">
    <text evidence="18">The sequence shown here is derived from an EMBL/GenBank/DDBJ whole genome shotgun (WGS) entry which is preliminary data.</text>
</comment>
<dbReference type="SMART" id="SM00510">
    <property type="entry name" value="TFS2M"/>
    <property type="match status" value="1"/>
</dbReference>
<feature type="domain" description="TFIIS N-terminal" evidence="16">
    <location>
        <begin position="5"/>
        <end position="83"/>
    </location>
</feature>
<dbReference type="PIRSF" id="PIRSF006704">
    <property type="entry name" value="TF_IIS"/>
    <property type="match status" value="1"/>
</dbReference>
<dbReference type="GO" id="GO:0000977">
    <property type="term" value="F:RNA polymerase II transcription regulatory region sequence-specific DNA binding"/>
    <property type="evidence" value="ECO:0007669"/>
    <property type="project" value="TreeGrafter"/>
</dbReference>
<dbReference type="OrthoDB" id="44867at2759"/>
<dbReference type="Gene3D" id="1.10.472.30">
    <property type="entry name" value="Transcription elongation factor S-II, central domain"/>
    <property type="match status" value="1"/>
</dbReference>
<evidence type="ECO:0000256" key="11">
    <source>
        <dbReference type="PROSITE-ProRule" id="PRU00472"/>
    </source>
</evidence>
<name>A0A2N3NBY1_9PEZI</name>
<evidence type="ECO:0000256" key="14">
    <source>
        <dbReference type="SAM" id="MobiDB-lite"/>
    </source>
</evidence>
<dbReference type="SUPFAM" id="SSF57783">
    <property type="entry name" value="Zinc beta-ribbon"/>
    <property type="match status" value="1"/>
</dbReference>
<dbReference type="PROSITE" id="PS51321">
    <property type="entry name" value="TFIIS_CENTRAL"/>
    <property type="match status" value="1"/>
</dbReference>
<dbReference type="InterPro" id="IPR035100">
    <property type="entry name" value="TF_IIS-typ"/>
</dbReference>
<comment type="function">
    <text evidence="10">Necessary for efficient RNA polymerase II transcription elongation past template-encoded arresting sites. The arresting sites in DNA have the property of trapping a certain fraction of elongating RNA polymerases that pass through, resulting in locked ternary complexes. Cleavage of the nascent transcript by S-II allows the resumption of elongation from the new 3'-terminus.</text>
</comment>
<dbReference type="FunFam" id="1.20.930.10:FF:000007">
    <property type="entry name" value="Transcription elongation factor S-II"/>
    <property type="match status" value="1"/>
</dbReference>
<keyword evidence="8 13" id="KW-0804">Transcription</keyword>